<keyword evidence="3" id="KW-1185">Reference proteome</keyword>
<accession>A0A6B3SY65</accession>
<dbReference type="PRINTS" id="PR00111">
    <property type="entry name" value="ABHYDROLASE"/>
</dbReference>
<dbReference type="InterPro" id="IPR029058">
    <property type="entry name" value="AB_hydrolase_fold"/>
</dbReference>
<dbReference type="GO" id="GO:0046503">
    <property type="term" value="P:glycerolipid catabolic process"/>
    <property type="evidence" value="ECO:0007669"/>
    <property type="project" value="TreeGrafter"/>
</dbReference>
<proteinExistence type="predicted"/>
<dbReference type="Pfam" id="PF00561">
    <property type="entry name" value="Abhydrolase_1"/>
    <property type="match status" value="1"/>
</dbReference>
<name>A0A6B3SY65_9BURK</name>
<dbReference type="InterPro" id="IPR000073">
    <property type="entry name" value="AB_hydrolase_1"/>
</dbReference>
<protein>
    <submittedName>
        <fullName evidence="2">Alpha/beta hydrolase</fullName>
    </submittedName>
</protein>
<dbReference type="GO" id="GO:0004806">
    <property type="term" value="F:triacylglycerol lipase activity"/>
    <property type="evidence" value="ECO:0007669"/>
    <property type="project" value="TreeGrafter"/>
</dbReference>
<dbReference type="InterPro" id="IPR050471">
    <property type="entry name" value="AB_hydrolase"/>
</dbReference>
<evidence type="ECO:0000259" key="1">
    <source>
        <dbReference type="Pfam" id="PF00561"/>
    </source>
</evidence>
<dbReference type="PANTHER" id="PTHR43433:SF5">
    <property type="entry name" value="AB HYDROLASE-1 DOMAIN-CONTAINING PROTEIN"/>
    <property type="match status" value="1"/>
</dbReference>
<dbReference type="PANTHER" id="PTHR43433">
    <property type="entry name" value="HYDROLASE, ALPHA/BETA FOLD FAMILY PROTEIN"/>
    <property type="match status" value="1"/>
</dbReference>
<comment type="caution">
    <text evidence="2">The sequence shown here is derived from an EMBL/GenBank/DDBJ whole genome shotgun (WGS) entry which is preliminary data.</text>
</comment>
<dbReference type="Gene3D" id="3.40.50.1820">
    <property type="entry name" value="alpha/beta hydrolase"/>
    <property type="match status" value="1"/>
</dbReference>
<dbReference type="EMBL" id="JAAIVB010000073">
    <property type="protein sequence ID" value="NEX63562.1"/>
    <property type="molecule type" value="Genomic_DNA"/>
</dbReference>
<sequence>MAFADHDGVPVYYDARGDVAAPALVLLHGFGSSSAHWKVLGYASAFERTHRVVLVDARGHGKSGKPHAREAYALGLRLGDVHAVLEAAGIRQAHFCGFSMGGWMALGMALQAPERVASLTLVGAHPYAERFDAFAGVDGSDGDVFLAAFERFLGEPLGPEARRMLLLNDLRALCAAAIDRDSMEAGFLRLPMPVQVCVGEHDQRHVPAHRAAQAKGARFVAIPGVRHADTLNATGTLIPAIKQFIAGAEQGVL</sequence>
<evidence type="ECO:0000313" key="2">
    <source>
        <dbReference type="EMBL" id="NEX63562.1"/>
    </source>
</evidence>
<dbReference type="Proteomes" id="UP000482155">
    <property type="component" value="Unassembled WGS sequence"/>
</dbReference>
<organism evidence="2 3">
    <name type="scientific">Noviherbaspirillum galbum</name>
    <dbReference type="NCBI Taxonomy" id="2709383"/>
    <lineage>
        <taxon>Bacteria</taxon>
        <taxon>Pseudomonadati</taxon>
        <taxon>Pseudomonadota</taxon>
        <taxon>Betaproteobacteria</taxon>
        <taxon>Burkholderiales</taxon>
        <taxon>Oxalobacteraceae</taxon>
        <taxon>Noviherbaspirillum</taxon>
    </lineage>
</organism>
<dbReference type="RefSeq" id="WP_163967511.1">
    <property type="nucleotide sequence ID" value="NZ_JAAIVB010000073.1"/>
</dbReference>
<feature type="domain" description="AB hydrolase-1" evidence="1">
    <location>
        <begin position="22"/>
        <end position="168"/>
    </location>
</feature>
<gene>
    <name evidence="2" type="ORF">G3574_20990</name>
</gene>
<dbReference type="SUPFAM" id="SSF53474">
    <property type="entry name" value="alpha/beta-Hydrolases"/>
    <property type="match status" value="1"/>
</dbReference>
<keyword evidence="2" id="KW-0378">Hydrolase</keyword>
<reference evidence="2 3" key="1">
    <citation type="submission" date="2020-02" db="EMBL/GenBank/DDBJ databases">
        <authorList>
            <person name="Kim M.K."/>
        </authorList>
    </citation>
    <scope>NUCLEOTIDE SEQUENCE [LARGE SCALE GENOMIC DNA]</scope>
    <source>
        <strain evidence="2 3">17J57-3</strain>
    </source>
</reference>
<evidence type="ECO:0000313" key="3">
    <source>
        <dbReference type="Proteomes" id="UP000482155"/>
    </source>
</evidence>
<dbReference type="AlphaFoldDB" id="A0A6B3SY65"/>